<dbReference type="InterPro" id="IPR056457">
    <property type="entry name" value="DOP1_C"/>
</dbReference>
<feature type="compositionally biased region" description="Low complexity" evidence="7">
    <location>
        <begin position="1546"/>
        <end position="1561"/>
    </location>
</feature>
<feature type="domain" description="DOP1 N-terminal" evidence="8">
    <location>
        <begin position="14"/>
        <end position="299"/>
    </location>
</feature>
<comment type="subcellular location">
    <subcellularLocation>
        <location evidence="1">Golgi apparatus membrane</location>
        <topology evidence="1">Peripheral membrane protein</topology>
    </subcellularLocation>
</comment>
<keyword evidence="5" id="KW-0472">Membrane</keyword>
<dbReference type="PANTHER" id="PTHR14042">
    <property type="entry name" value="DOPEY-RELATED"/>
    <property type="match status" value="1"/>
</dbReference>
<gene>
    <name evidence="12" type="ORF">SPHA_16127</name>
</gene>
<evidence type="ECO:0000256" key="6">
    <source>
        <dbReference type="ARBA" id="ARBA00046326"/>
    </source>
</evidence>
<feature type="compositionally biased region" description="Low complexity" evidence="7">
    <location>
        <begin position="611"/>
        <end position="621"/>
    </location>
</feature>
<dbReference type="InterPro" id="IPR056459">
    <property type="entry name" value="TPR_DOP1"/>
</dbReference>
<feature type="domain" description="DOP1-like middle TPR" evidence="9">
    <location>
        <begin position="335"/>
        <end position="485"/>
    </location>
</feature>
<dbReference type="PANTHER" id="PTHR14042:SF24">
    <property type="entry name" value="PROTEIN DOPEY-1 HOMOLOG"/>
    <property type="match status" value="1"/>
</dbReference>
<evidence type="ECO:0000259" key="11">
    <source>
        <dbReference type="Pfam" id="PF24601"/>
    </source>
</evidence>
<feature type="region of interest" description="Disordered" evidence="7">
    <location>
        <begin position="1546"/>
        <end position="1574"/>
    </location>
</feature>
<sequence length="2348" mass="263689">MSMLTVEECELLSDSKYRSYISQVDKALKSFETTSEWADLISALGKLNKVLLSNMRYAVIPKRVTIGKRLAQCLHPNLPSGVHLKALETYDIIFKSIGPCRLSQDLFIYTAGLFPLMGHAAMNVKPVLLDLYERHFVLLGKHIKPGLNGLLLGLLPGLEEGSEFSGRTNALLEEFSEVAERSYFYTCVWECIYSFPAIRLQAITFLLAHYNKRQTMEDQLYMMGHNIDLMVQSACAAVQDSSVLVQRSMLDFLLAAFPMHNGQLTKRDMLKIVKAAITVILRRDMSLNRRLYAWMLGTDCNGLPLIGAVEAQQRHSSSLSNSTDSSMSVELDQSYFHSFSKDLLVAALKSRLYESSCIPDYSGDEPTGKASILQPFRILISLLDKPEIGPVILENVLWAIFRSLYRECKLAESFPSYTANYHYPKRDSSHKRRESMCQRDEKIVNELLKTANLLFNAFEPFFIWDFIGRMFETACQKQDKRVIIDRQSSLESTTDIPDFVELCELSNFLLDIISLETYLETQTEFLPKLLRRMITSLIGFSDKLRNNEIVCSLKLCGKILTRAQPSMTVIGVDEQGKTSDSSIAGDINNKEAPAEDENLSDSSGNMDNTTSSDSGSESDPSALNDFETHSSPQLFRGARDAASRNQIMDMSKRTPADTLDHVANLRASFYNRIKNSPIKSSDKMVGAPLTLMQACVQCFQNFFHIFVSHKVFNEDNGIRTFLDSITVPLDLIRCSDKDSVIGSSSSLYSQDETLRKQSIENGPPLRIAIHQLSSDFCEAFMWACRLLVEFASFPVYCTDYHKVLEQSFQQEEDSVLPPWLQDLIICSCFVDNFHIQVAAISTMLDLISLTQSVECESRNKDDGDRKSSSGNGGGTISVVILPALLPRHLKYLNNNTLFYQMVARNLWNQLSETTPSNHQRSVELFQQLHQVTPNSWVCEDVIGSALIGDGQSKRIEAFRKFTTLWHLTRDKKTSRAPGMPLRTFDRSMFAVLDSLREETSSAKTLASTWLMHTIQRGGIYRILEPILLILLHPDTARISIQHVNIHQPKKVKLSDVDEDKSDTKIYAISSEGGNIIYHVSSQAKNISKKNVEELKSFALTVMNEKGSGVMTAPTRAQIDMPFERVNPENLNLRINPFGGSANSLDRLIFDGFELPPSAQNFDLGNIRRLDKETCAKEGIYFDENETSESTVTIDDQSSESSEAIVKEILDEIIDMVTREPLLSSKEIEITEDFCLPDGKPDTNSKGSSILGDEDLLNAIDKSGLEIDSPMGSEMDLSKPSVGHAGKDSSATNSSQVSQNIEQEDETTGIHTLHMHVLLYVQKYDCQQTLYALSTLKSMLITCPRLMVTAMATTSISTNRSLQLPKLQMLLARHRKSVFGKNFFGELPSDVMSNYRTNMYLEIVISLCLYFIRSYYPNLMMSKLSLDELHGNKEVHILSAEILKHLVSELINIMKESGKSFVSYISDLLTKCKLQKAILHSVLASVYNARQTPSNVLQPVNFTETIVSFNEDSLEASANETFQIELLNLLLVMVMLEGQIQRIKGATSTSTTAVGGDGTSADNVPSSSVDGDRSKSNIHSSLLRVRYNSGLPIVQQTMFLSAVLSALKQVHRAHMHRHWISMITAALPHMGKALASVVMVVVSQLCRNLESVSLLYTASKEERNGQLKSLPPDHMLTMLEGLTTICHYCLLDNTSPVSINQHNTATLGTPSASDSYSAGQIITNLIHVFNPVSTSRETSPQRDAASLAPLLEARRVLLSILPRIIACMLTLWKAIAKSEEETVGIHHNWIIGAPKVVRSYILEFLSPIAVPHGVNLLGSVAVAWNDRRKKIPGYHKKVIPTPCEDQLLLVQLVDAIRVLPTDTLVQTVKQVLKQPPPNDLGRGKKSVPLEVNMLQFFYAYVQQTSMQQLLDSKQSLLALLKEGLTLNFTPPGLFLLLEILNEFVQRTPSMEDRKSQKDIQDIAQKLLEAVSTVAGLCLEQTTWLRRNLAVKPGPQTDITETEEGEITEDSDVEHMSLAERKVLEPQLHTNADVKYCVQALTMLAELTAPLLDVVYGSDEKERIASFLTSIMYNVFPYLRNHSAHNLPSFRAASQILSSISGYQYTRKAWRKEAFDLLLDPSFFQMDIKCLTHWITVIDNLMTHDKTTFKDLMSRVSITQSGSLNLFSSKEQEFELRAQMLKRLSFTIFCSEPDQYQRNMPDIQERLAESLRTPQVPSVMSQVFLCFRVLILRMSPYQLTSLWPTIITEMVNVFLQIQQELSTDTDEFRTQLQRIAALDSSWAHLANGLNAHNNPIWLQLYLSVCKLLDMALVLPADVIPQFQLYKWAFTGGPSIDEDNDLEGVFFCIEA</sequence>
<evidence type="ECO:0000256" key="7">
    <source>
        <dbReference type="SAM" id="MobiDB-lite"/>
    </source>
</evidence>
<dbReference type="Pfam" id="PF24598">
    <property type="entry name" value="DOP1_C"/>
    <property type="match status" value="1"/>
</dbReference>
<name>A0A812BD28_ACAPH</name>
<evidence type="ECO:0000259" key="8">
    <source>
        <dbReference type="Pfam" id="PF04118"/>
    </source>
</evidence>
<evidence type="ECO:0000259" key="9">
    <source>
        <dbReference type="Pfam" id="PF24597"/>
    </source>
</evidence>
<dbReference type="Pfam" id="PF04118">
    <property type="entry name" value="Dopey_N"/>
    <property type="match status" value="1"/>
</dbReference>
<evidence type="ECO:0000256" key="1">
    <source>
        <dbReference type="ARBA" id="ARBA00004395"/>
    </source>
</evidence>
<keyword evidence="4" id="KW-0333">Golgi apparatus</keyword>
<comment type="similarity">
    <text evidence="6">Belongs to the DOP1 family.</text>
</comment>
<feature type="domain" description="DOP1-like TPR" evidence="11">
    <location>
        <begin position="1310"/>
        <end position="1691"/>
    </location>
</feature>
<evidence type="ECO:0000313" key="13">
    <source>
        <dbReference type="Proteomes" id="UP000597762"/>
    </source>
</evidence>
<dbReference type="GO" id="GO:0006895">
    <property type="term" value="P:Golgi to endosome transport"/>
    <property type="evidence" value="ECO:0007669"/>
    <property type="project" value="InterPro"/>
</dbReference>
<dbReference type="InterPro" id="IPR040314">
    <property type="entry name" value="DOP1"/>
</dbReference>
<keyword evidence="3" id="KW-0653">Protein transport</keyword>
<feature type="compositionally biased region" description="Polar residues" evidence="7">
    <location>
        <begin position="600"/>
        <end position="610"/>
    </location>
</feature>
<evidence type="ECO:0000313" key="12">
    <source>
        <dbReference type="EMBL" id="CAE1226682.1"/>
    </source>
</evidence>
<dbReference type="Proteomes" id="UP000597762">
    <property type="component" value="Unassembled WGS sequence"/>
</dbReference>
<dbReference type="OrthoDB" id="297643at2759"/>
<dbReference type="Pfam" id="PF24597">
    <property type="entry name" value="TPR_DOP1_M"/>
    <property type="match status" value="1"/>
</dbReference>
<evidence type="ECO:0000256" key="5">
    <source>
        <dbReference type="ARBA" id="ARBA00023136"/>
    </source>
</evidence>
<dbReference type="GO" id="GO:0005768">
    <property type="term" value="C:endosome"/>
    <property type="evidence" value="ECO:0007669"/>
    <property type="project" value="TreeGrafter"/>
</dbReference>
<feature type="region of interest" description="Disordered" evidence="7">
    <location>
        <begin position="1266"/>
        <end position="1303"/>
    </location>
</feature>
<evidence type="ECO:0000256" key="3">
    <source>
        <dbReference type="ARBA" id="ARBA00022927"/>
    </source>
</evidence>
<organism evidence="12 13">
    <name type="scientific">Acanthosepion pharaonis</name>
    <name type="common">Pharaoh cuttlefish</name>
    <name type="synonym">Sepia pharaonis</name>
    <dbReference type="NCBI Taxonomy" id="158019"/>
    <lineage>
        <taxon>Eukaryota</taxon>
        <taxon>Metazoa</taxon>
        <taxon>Spiralia</taxon>
        <taxon>Lophotrochozoa</taxon>
        <taxon>Mollusca</taxon>
        <taxon>Cephalopoda</taxon>
        <taxon>Coleoidea</taxon>
        <taxon>Decapodiformes</taxon>
        <taxon>Sepiida</taxon>
        <taxon>Sepiina</taxon>
        <taxon>Sepiidae</taxon>
        <taxon>Acanthosepion</taxon>
    </lineage>
</organism>
<dbReference type="GO" id="GO:0005829">
    <property type="term" value="C:cytosol"/>
    <property type="evidence" value="ECO:0007669"/>
    <property type="project" value="GOC"/>
</dbReference>
<keyword evidence="13" id="KW-1185">Reference proteome</keyword>
<feature type="region of interest" description="Disordered" evidence="7">
    <location>
        <begin position="571"/>
        <end position="642"/>
    </location>
</feature>
<protein>
    <submittedName>
        <fullName evidence="12">Protein dopey-1 homolog,Protein pad-1,Protein dopey-2,Protein dopey-1</fullName>
    </submittedName>
</protein>
<comment type="caution">
    <text evidence="12">The sequence shown here is derived from an EMBL/GenBank/DDBJ whole genome shotgun (WGS) entry which is preliminary data.</text>
</comment>
<keyword evidence="2" id="KW-0813">Transport</keyword>
<dbReference type="GO" id="GO:0000139">
    <property type="term" value="C:Golgi membrane"/>
    <property type="evidence" value="ECO:0007669"/>
    <property type="project" value="UniProtKB-SubCell"/>
</dbReference>
<evidence type="ECO:0000256" key="4">
    <source>
        <dbReference type="ARBA" id="ARBA00023034"/>
    </source>
</evidence>
<reference evidence="12" key="1">
    <citation type="submission" date="2021-01" db="EMBL/GenBank/DDBJ databases">
        <authorList>
            <person name="Li R."/>
            <person name="Bekaert M."/>
        </authorList>
    </citation>
    <scope>NUCLEOTIDE SEQUENCE</scope>
    <source>
        <strain evidence="12">Farmed</strain>
    </source>
</reference>
<dbReference type="GO" id="GO:0015031">
    <property type="term" value="P:protein transport"/>
    <property type="evidence" value="ECO:0007669"/>
    <property type="project" value="UniProtKB-KW"/>
</dbReference>
<dbReference type="Pfam" id="PF24601">
    <property type="entry name" value="TPR_DOP1"/>
    <property type="match status" value="1"/>
</dbReference>
<accession>A0A812BD28</accession>
<evidence type="ECO:0000259" key="10">
    <source>
        <dbReference type="Pfam" id="PF24598"/>
    </source>
</evidence>
<feature type="compositionally biased region" description="Polar residues" evidence="7">
    <location>
        <begin position="1288"/>
        <end position="1300"/>
    </location>
</feature>
<dbReference type="EMBL" id="CAHIKZ030000563">
    <property type="protein sequence ID" value="CAE1226682.1"/>
    <property type="molecule type" value="Genomic_DNA"/>
</dbReference>
<dbReference type="GO" id="GO:0005802">
    <property type="term" value="C:trans-Golgi network"/>
    <property type="evidence" value="ECO:0007669"/>
    <property type="project" value="TreeGrafter"/>
</dbReference>
<evidence type="ECO:0000256" key="2">
    <source>
        <dbReference type="ARBA" id="ARBA00022448"/>
    </source>
</evidence>
<feature type="domain" description="DOP1-like C-terminal" evidence="10">
    <location>
        <begin position="1929"/>
        <end position="2327"/>
    </location>
</feature>
<dbReference type="InterPro" id="IPR007249">
    <property type="entry name" value="DOP1_N"/>
</dbReference>
<dbReference type="InterPro" id="IPR056458">
    <property type="entry name" value="TPR_DOP1_M"/>
</dbReference>
<proteinExistence type="inferred from homology"/>